<keyword evidence="1" id="KW-1133">Transmembrane helix</keyword>
<evidence type="ECO:0000313" key="2">
    <source>
        <dbReference type="EMBL" id="MFD1542610.1"/>
    </source>
</evidence>
<dbReference type="RefSeq" id="WP_219534335.1">
    <property type="nucleotide sequence ID" value="NZ_JAHKRM010000021.1"/>
</dbReference>
<evidence type="ECO:0000256" key="1">
    <source>
        <dbReference type="SAM" id="Phobius"/>
    </source>
</evidence>
<keyword evidence="1" id="KW-0812">Transmembrane</keyword>
<proteinExistence type="predicted"/>
<dbReference type="EMBL" id="JBHUCM010000032">
    <property type="protein sequence ID" value="MFD1542610.1"/>
    <property type="molecule type" value="Genomic_DNA"/>
</dbReference>
<evidence type="ECO:0000313" key="3">
    <source>
        <dbReference type="Proteomes" id="UP001597097"/>
    </source>
</evidence>
<organism evidence="2 3">
    <name type="scientific">Nonomuraea guangzhouensis</name>
    <dbReference type="NCBI Taxonomy" id="1291555"/>
    <lineage>
        <taxon>Bacteria</taxon>
        <taxon>Bacillati</taxon>
        <taxon>Actinomycetota</taxon>
        <taxon>Actinomycetes</taxon>
        <taxon>Streptosporangiales</taxon>
        <taxon>Streptosporangiaceae</taxon>
        <taxon>Nonomuraea</taxon>
    </lineage>
</organism>
<keyword evidence="3" id="KW-1185">Reference proteome</keyword>
<dbReference type="Proteomes" id="UP001597097">
    <property type="component" value="Unassembled WGS sequence"/>
</dbReference>
<gene>
    <name evidence="2" type="ORF">ACFSJ0_36535</name>
</gene>
<sequence>MNVREPDWAYVAKSLVKVVAVTAALLLVLGVGERVLWLFVDFDDERTAQVYGTAARVVNPDKRLANGHTDGGGLRGTTYTLWGEPRKAGPSEGEEEYEIVENSFGSVRAPSLDGPSGSLAYAIDSVREAPDVDEGLKEAARKAIDALPQTLDAVAVVEFAGTMTTDRLVAFNRRHSICGGEDVSYLYSLSSYDDSSDPPAVNAVVWNRGMTKDGFSAEVTYQCETEPVAALAEFRRWVGLLNEGDDLDEFDLYYELLTEDAEDGGVYGLVVDRWKLADLRKLLDDPEVRTVHLADVAFDLGEADQSRQIS</sequence>
<comment type="caution">
    <text evidence="2">The sequence shown here is derived from an EMBL/GenBank/DDBJ whole genome shotgun (WGS) entry which is preliminary data.</text>
</comment>
<accession>A0ABW4GJ25</accession>
<feature type="transmembrane region" description="Helical" evidence="1">
    <location>
        <begin position="20"/>
        <end position="40"/>
    </location>
</feature>
<name>A0ABW4GJ25_9ACTN</name>
<protein>
    <submittedName>
        <fullName evidence="2">Uncharacterized protein</fullName>
    </submittedName>
</protein>
<reference evidence="3" key="1">
    <citation type="journal article" date="2019" name="Int. J. Syst. Evol. Microbiol.">
        <title>The Global Catalogue of Microorganisms (GCM) 10K type strain sequencing project: providing services to taxonomists for standard genome sequencing and annotation.</title>
        <authorList>
            <consortium name="The Broad Institute Genomics Platform"/>
            <consortium name="The Broad Institute Genome Sequencing Center for Infectious Disease"/>
            <person name="Wu L."/>
            <person name="Ma J."/>
        </authorList>
    </citation>
    <scope>NUCLEOTIDE SEQUENCE [LARGE SCALE GENOMIC DNA]</scope>
    <source>
        <strain evidence="3">CGMCC 1.15399</strain>
    </source>
</reference>
<keyword evidence="1" id="KW-0472">Membrane</keyword>